<dbReference type="AlphaFoldDB" id="A0A9P0MGJ1"/>
<evidence type="ECO:0000313" key="2">
    <source>
        <dbReference type="EMBL" id="CAH1397658.1"/>
    </source>
</evidence>
<organism evidence="2 3">
    <name type="scientific">Nezara viridula</name>
    <name type="common">Southern green stink bug</name>
    <name type="synonym">Cimex viridulus</name>
    <dbReference type="NCBI Taxonomy" id="85310"/>
    <lineage>
        <taxon>Eukaryota</taxon>
        <taxon>Metazoa</taxon>
        <taxon>Ecdysozoa</taxon>
        <taxon>Arthropoda</taxon>
        <taxon>Hexapoda</taxon>
        <taxon>Insecta</taxon>
        <taxon>Pterygota</taxon>
        <taxon>Neoptera</taxon>
        <taxon>Paraneoptera</taxon>
        <taxon>Hemiptera</taxon>
        <taxon>Heteroptera</taxon>
        <taxon>Panheteroptera</taxon>
        <taxon>Pentatomomorpha</taxon>
        <taxon>Pentatomoidea</taxon>
        <taxon>Pentatomidae</taxon>
        <taxon>Pentatominae</taxon>
        <taxon>Nezara</taxon>
    </lineage>
</organism>
<protein>
    <recommendedName>
        <fullName evidence="4">Neuropeptide</fullName>
    </recommendedName>
</protein>
<evidence type="ECO:0000313" key="3">
    <source>
        <dbReference type="Proteomes" id="UP001152798"/>
    </source>
</evidence>
<keyword evidence="1" id="KW-0732">Signal</keyword>
<evidence type="ECO:0000256" key="1">
    <source>
        <dbReference type="SAM" id="SignalP"/>
    </source>
</evidence>
<dbReference type="Proteomes" id="UP001152798">
    <property type="component" value="Chromosome 4"/>
</dbReference>
<gene>
    <name evidence="2" type="ORF">NEZAVI_LOCUS7444</name>
</gene>
<sequence length="144" mass="14220">MVYMCQWAVYSSILAAAACIASASAKPSGFLPAPLVAAPLAYPAPVVASRTAQVVQTNFNTLAAPYYAAPAVAAPVLAARYAYAAPAVAAPVAARYAFPAPAVAAPVVAAPARLAAPAVAAPVPAAFAAPAVAPALPAPFPYYI</sequence>
<keyword evidence="3" id="KW-1185">Reference proteome</keyword>
<dbReference type="EMBL" id="OV725080">
    <property type="protein sequence ID" value="CAH1397658.1"/>
    <property type="molecule type" value="Genomic_DNA"/>
</dbReference>
<proteinExistence type="predicted"/>
<evidence type="ECO:0008006" key="4">
    <source>
        <dbReference type="Google" id="ProtNLM"/>
    </source>
</evidence>
<accession>A0A9P0MGJ1</accession>
<feature type="signal peptide" evidence="1">
    <location>
        <begin position="1"/>
        <end position="25"/>
    </location>
</feature>
<reference evidence="2" key="1">
    <citation type="submission" date="2022-01" db="EMBL/GenBank/DDBJ databases">
        <authorList>
            <person name="King R."/>
        </authorList>
    </citation>
    <scope>NUCLEOTIDE SEQUENCE</scope>
</reference>
<feature type="chain" id="PRO_5040240520" description="Neuropeptide" evidence="1">
    <location>
        <begin position="26"/>
        <end position="144"/>
    </location>
</feature>
<name>A0A9P0MGJ1_NEZVI</name>